<evidence type="ECO:0000313" key="8">
    <source>
        <dbReference type="EMBL" id="CAH0370137.1"/>
    </source>
</evidence>
<evidence type="ECO:0000313" key="7">
    <source>
        <dbReference type="EMBL" id="CAE0688186.1"/>
    </source>
</evidence>
<keyword evidence="4" id="KW-0472">Membrane</keyword>
<evidence type="ECO:0000256" key="2">
    <source>
        <dbReference type="PROSITE-ProRule" id="PRU01161"/>
    </source>
</evidence>
<dbReference type="GO" id="GO:0005811">
    <property type="term" value="C:lipid droplet"/>
    <property type="evidence" value="ECO:0007669"/>
    <property type="project" value="TreeGrafter"/>
</dbReference>
<keyword evidence="2" id="KW-0442">Lipid degradation</keyword>
<keyword evidence="2" id="KW-0378">Hydrolase</keyword>
<dbReference type="InterPro" id="IPR033562">
    <property type="entry name" value="PLPL"/>
</dbReference>
<evidence type="ECO:0000313" key="6">
    <source>
        <dbReference type="EMBL" id="CAE0688185.1"/>
    </source>
</evidence>
<dbReference type="GO" id="GO:0019433">
    <property type="term" value="P:triglyceride catabolic process"/>
    <property type="evidence" value="ECO:0007669"/>
    <property type="project" value="TreeGrafter"/>
</dbReference>
<feature type="active site" description="Nucleophile" evidence="2">
    <location>
        <position position="119"/>
    </location>
</feature>
<dbReference type="GO" id="GO:0004806">
    <property type="term" value="F:triacylglycerol lipase activity"/>
    <property type="evidence" value="ECO:0007669"/>
    <property type="project" value="TreeGrafter"/>
</dbReference>
<feature type="transmembrane region" description="Helical" evidence="4">
    <location>
        <begin position="81"/>
        <end position="103"/>
    </location>
</feature>
<organism evidence="7">
    <name type="scientific">Pelagomonas calceolata</name>
    <dbReference type="NCBI Taxonomy" id="35677"/>
    <lineage>
        <taxon>Eukaryota</taxon>
        <taxon>Sar</taxon>
        <taxon>Stramenopiles</taxon>
        <taxon>Ochrophyta</taxon>
        <taxon>Pelagophyceae</taxon>
        <taxon>Pelagomonadales</taxon>
        <taxon>Pelagomonadaceae</taxon>
        <taxon>Pelagomonas</taxon>
    </lineage>
</organism>
<dbReference type="GO" id="GO:0005737">
    <property type="term" value="C:cytoplasm"/>
    <property type="evidence" value="ECO:0007669"/>
    <property type="project" value="TreeGrafter"/>
</dbReference>
<keyword evidence="1 2" id="KW-0443">Lipid metabolism</keyword>
<dbReference type="PANTHER" id="PTHR12406">
    <property type="entry name" value="CALCIUM-INDEPENDENT PHOSPHOLIPASE A2 IPLA2 -RELATED"/>
    <property type="match status" value="1"/>
</dbReference>
<evidence type="ECO:0000259" key="5">
    <source>
        <dbReference type="PROSITE" id="PS51635"/>
    </source>
</evidence>
<dbReference type="Pfam" id="PF01734">
    <property type="entry name" value="Patatin"/>
    <property type="match status" value="1"/>
</dbReference>
<comment type="caution">
    <text evidence="2">Lacks conserved residue(s) required for the propagation of feature annotation.</text>
</comment>
<reference evidence="8" key="2">
    <citation type="submission" date="2021-11" db="EMBL/GenBank/DDBJ databases">
        <authorList>
            <consortium name="Genoscope - CEA"/>
            <person name="William W."/>
        </authorList>
    </citation>
    <scope>NUCLEOTIDE SEQUENCE</scope>
</reference>
<dbReference type="OrthoDB" id="197155at2759"/>
<reference evidence="7" key="1">
    <citation type="submission" date="2021-01" db="EMBL/GenBank/DDBJ databases">
        <authorList>
            <person name="Corre E."/>
            <person name="Pelletier E."/>
            <person name="Niang G."/>
            <person name="Scheremetjew M."/>
            <person name="Finn R."/>
            <person name="Kale V."/>
            <person name="Holt S."/>
            <person name="Cochrane G."/>
            <person name="Meng A."/>
            <person name="Brown T."/>
            <person name="Cohen L."/>
        </authorList>
    </citation>
    <scope>NUCLEOTIDE SEQUENCE</scope>
    <source>
        <strain evidence="7">CCMP1756</strain>
    </source>
</reference>
<sequence>MNVRSRSARESRTGPCEGPLRSPTQSPPARLRRLAAAAVARQFPASQAIQRMRAARVLVGARRAAAAAARRSLATSDGRRLALSFSGSGMMMAYHFGIAATIAEKSSLMDRVDRVHGTSGGAIVSLVLLEAPEAIRDCLEHYVSGEFFEELRAREVLKPHDVLLKRTLDAVGVTRDGAARRLSGKLVAHTTTFEDGLLRPRNVSLTDFADDAAVFRAVSASCCLDFVGVDVFEDGLFHHDGGLSDPLPVDATLPTVEVSILTGAGVHAAPGVVAAGLGAGTQRPHPFLRYDASLLNARAFLEGAVLTRRRARERFEEGLRDGEELLRRDAEEALFVA</sequence>
<dbReference type="EMBL" id="HBIW01004442">
    <property type="protein sequence ID" value="CAE0688185.1"/>
    <property type="molecule type" value="Transcribed_RNA"/>
</dbReference>
<feature type="short sequence motif" description="DGA/G" evidence="2">
    <location>
        <begin position="240"/>
        <end position="242"/>
    </location>
</feature>
<dbReference type="GO" id="GO:0016020">
    <property type="term" value="C:membrane"/>
    <property type="evidence" value="ECO:0007669"/>
    <property type="project" value="TreeGrafter"/>
</dbReference>
<dbReference type="EMBL" id="CAKKNE010000003">
    <property type="protein sequence ID" value="CAH0370137.1"/>
    <property type="molecule type" value="Genomic_DNA"/>
</dbReference>
<evidence type="ECO:0000256" key="3">
    <source>
        <dbReference type="SAM" id="MobiDB-lite"/>
    </source>
</evidence>
<keyword evidence="9" id="KW-1185">Reference proteome</keyword>
<dbReference type="InterPro" id="IPR016035">
    <property type="entry name" value="Acyl_Trfase/lysoPLipase"/>
</dbReference>
<evidence type="ECO:0000256" key="1">
    <source>
        <dbReference type="ARBA" id="ARBA00023098"/>
    </source>
</evidence>
<dbReference type="SUPFAM" id="SSF52151">
    <property type="entry name" value="FabD/lysophospholipase-like"/>
    <property type="match status" value="1"/>
</dbReference>
<keyword evidence="4" id="KW-1133">Transmembrane helix</keyword>
<feature type="region of interest" description="Disordered" evidence="3">
    <location>
        <begin position="1"/>
        <end position="28"/>
    </location>
</feature>
<dbReference type="Gene3D" id="3.40.1090.10">
    <property type="entry name" value="Cytosolic phospholipase A2 catalytic domain"/>
    <property type="match status" value="1"/>
</dbReference>
<feature type="short sequence motif" description="GXSXG" evidence="2">
    <location>
        <begin position="117"/>
        <end position="121"/>
    </location>
</feature>
<keyword evidence="4" id="KW-0812">Transmembrane</keyword>
<dbReference type="GO" id="GO:0055088">
    <property type="term" value="P:lipid homeostasis"/>
    <property type="evidence" value="ECO:0007669"/>
    <property type="project" value="TreeGrafter"/>
</dbReference>
<dbReference type="PROSITE" id="PS51635">
    <property type="entry name" value="PNPLA"/>
    <property type="match status" value="1"/>
</dbReference>
<feature type="active site" description="Proton acceptor" evidence="2">
    <location>
        <position position="240"/>
    </location>
</feature>
<dbReference type="Proteomes" id="UP000789595">
    <property type="component" value="Unassembled WGS sequence"/>
</dbReference>
<evidence type="ECO:0000313" key="9">
    <source>
        <dbReference type="Proteomes" id="UP000789595"/>
    </source>
</evidence>
<dbReference type="AlphaFoldDB" id="A0A6S8S452"/>
<dbReference type="PANTHER" id="PTHR12406:SF38">
    <property type="entry name" value="PNPLA DOMAIN-CONTAINING PROTEIN"/>
    <property type="match status" value="1"/>
</dbReference>
<dbReference type="EMBL" id="HBIW01004444">
    <property type="protein sequence ID" value="CAE0688186.1"/>
    <property type="molecule type" value="Transcribed_RNA"/>
</dbReference>
<protein>
    <recommendedName>
        <fullName evidence="5">PNPLA domain-containing protein</fullName>
    </recommendedName>
</protein>
<accession>A0A6S8S452</accession>
<feature type="domain" description="PNPLA" evidence="5">
    <location>
        <begin position="83"/>
        <end position="253"/>
    </location>
</feature>
<evidence type="ECO:0000256" key="4">
    <source>
        <dbReference type="SAM" id="Phobius"/>
    </source>
</evidence>
<name>A0A6S8S452_9STRA</name>
<dbReference type="InterPro" id="IPR002641">
    <property type="entry name" value="PNPLA_dom"/>
</dbReference>
<proteinExistence type="predicted"/>
<gene>
    <name evidence="6" type="ORF">PCAL00307_LOCUS3619</name>
    <name evidence="7" type="ORF">PCAL00307_LOCUS3620</name>
    <name evidence="8" type="ORF">PECAL_3P00030</name>
</gene>